<evidence type="ECO:0000256" key="5">
    <source>
        <dbReference type="SAM" id="MobiDB-lite"/>
    </source>
</evidence>
<comment type="caution">
    <text evidence="8">The sequence shown here is derived from an EMBL/GenBank/DDBJ whole genome shotgun (WGS) entry which is preliminary data.</text>
</comment>
<dbReference type="STRING" id="1447883.A0A2B7XAX9"/>
<feature type="compositionally biased region" description="Basic and acidic residues" evidence="5">
    <location>
        <begin position="486"/>
        <end position="499"/>
    </location>
</feature>
<feature type="domain" description="VASt" evidence="7">
    <location>
        <begin position="914"/>
        <end position="1085"/>
    </location>
</feature>
<evidence type="ECO:0000256" key="1">
    <source>
        <dbReference type="ARBA" id="ARBA00004370"/>
    </source>
</evidence>
<dbReference type="GO" id="GO:0016020">
    <property type="term" value="C:membrane"/>
    <property type="evidence" value="ECO:0007669"/>
    <property type="project" value="UniProtKB-SubCell"/>
</dbReference>
<dbReference type="EMBL" id="PDNA01000156">
    <property type="protein sequence ID" value="PGH08804.1"/>
    <property type="molecule type" value="Genomic_DNA"/>
</dbReference>
<feature type="compositionally biased region" description="Polar residues" evidence="5">
    <location>
        <begin position="550"/>
        <end position="564"/>
    </location>
</feature>
<dbReference type="SUPFAM" id="SSF103657">
    <property type="entry name" value="BAR/IMD domain-like"/>
    <property type="match status" value="1"/>
</dbReference>
<feature type="domain" description="PH" evidence="6">
    <location>
        <begin position="307"/>
        <end position="408"/>
    </location>
</feature>
<evidence type="ECO:0000256" key="2">
    <source>
        <dbReference type="ARBA" id="ARBA00022692"/>
    </source>
</evidence>
<dbReference type="CDD" id="cd07609">
    <property type="entry name" value="BAR_SIP3_fungi"/>
    <property type="match status" value="1"/>
</dbReference>
<organism evidence="8 9">
    <name type="scientific">Polytolypa hystricis (strain UAMH7299)</name>
    <dbReference type="NCBI Taxonomy" id="1447883"/>
    <lineage>
        <taxon>Eukaryota</taxon>
        <taxon>Fungi</taxon>
        <taxon>Dikarya</taxon>
        <taxon>Ascomycota</taxon>
        <taxon>Pezizomycotina</taxon>
        <taxon>Eurotiomycetes</taxon>
        <taxon>Eurotiomycetidae</taxon>
        <taxon>Onygenales</taxon>
        <taxon>Onygenales incertae sedis</taxon>
        <taxon>Polytolypa</taxon>
    </lineage>
</organism>
<evidence type="ECO:0000313" key="8">
    <source>
        <dbReference type="EMBL" id="PGH08804.1"/>
    </source>
</evidence>
<dbReference type="FunFam" id="1.20.1270.60:FF:000079">
    <property type="entry name" value="Transcription factor SipA3"/>
    <property type="match status" value="1"/>
</dbReference>
<reference evidence="8 9" key="1">
    <citation type="submission" date="2017-10" db="EMBL/GenBank/DDBJ databases">
        <title>Comparative genomics in systemic dimorphic fungi from Ajellomycetaceae.</title>
        <authorList>
            <person name="Munoz J.F."/>
            <person name="Mcewen J.G."/>
            <person name="Clay O.K."/>
            <person name="Cuomo C.A."/>
        </authorList>
    </citation>
    <scope>NUCLEOTIDE SEQUENCE [LARGE SCALE GENOMIC DNA]</scope>
    <source>
        <strain evidence="8 9">UAMH7299</strain>
    </source>
</reference>
<feature type="region of interest" description="Disordered" evidence="5">
    <location>
        <begin position="413"/>
        <end position="499"/>
    </location>
</feature>
<keyword evidence="4" id="KW-0472">Membrane</keyword>
<evidence type="ECO:0000259" key="6">
    <source>
        <dbReference type="PROSITE" id="PS50003"/>
    </source>
</evidence>
<accession>A0A2B7XAX9</accession>
<evidence type="ECO:0000313" key="9">
    <source>
        <dbReference type="Proteomes" id="UP000224634"/>
    </source>
</evidence>
<evidence type="ECO:0000256" key="4">
    <source>
        <dbReference type="ARBA" id="ARBA00023136"/>
    </source>
</evidence>
<dbReference type="InterPro" id="IPR001849">
    <property type="entry name" value="PH_domain"/>
</dbReference>
<dbReference type="OrthoDB" id="10070851at2759"/>
<dbReference type="Proteomes" id="UP000224634">
    <property type="component" value="Unassembled WGS sequence"/>
</dbReference>
<dbReference type="Pfam" id="PF00169">
    <property type="entry name" value="PH"/>
    <property type="match status" value="1"/>
</dbReference>
<evidence type="ECO:0008006" key="10">
    <source>
        <dbReference type="Google" id="ProtNLM"/>
    </source>
</evidence>
<dbReference type="InterPro" id="IPR042067">
    <property type="entry name" value="Sip3_PH"/>
</dbReference>
<evidence type="ECO:0000259" key="7">
    <source>
        <dbReference type="PROSITE" id="PS51778"/>
    </source>
</evidence>
<keyword evidence="2" id="KW-0812">Transmembrane</keyword>
<feature type="compositionally biased region" description="Low complexity" evidence="5">
    <location>
        <begin position="526"/>
        <end position="548"/>
    </location>
</feature>
<dbReference type="Gene3D" id="2.30.29.30">
    <property type="entry name" value="Pleckstrin-homology domain (PH domain)/Phosphotyrosine-binding domain (PTB)"/>
    <property type="match status" value="1"/>
</dbReference>
<dbReference type="Gene3D" id="1.20.1270.60">
    <property type="entry name" value="Arfaptin homology (AH) domain/BAR domain"/>
    <property type="match status" value="1"/>
</dbReference>
<sequence>MSSPPDPGVPNVGKLVNVIPVGLKEAALDSPTFRAITVHFADQIDFVEKWLDSYIKATVKLSAEVTSLETLSNAFLAQVAAPIGVSEAVLDHDYALLAMKRYGESAKDLWHGVVSNLKKTDVLIAEPIRAFIQGDLRSFKETRRNLDQTQKQYDHLQARYSSQAKSKEPSSLREDAFQLHEARKAYLKASMDFCVQSAQVKAALDKLLVNVSFDQWRELKIMRDSSAATIGKWGHEMDRIKGWTHEMEISEKVLRKDLLNARKQIEEAAEVAIRPSRELDDYSISTVPFLGAHGAAALKVGKDQVFGPEKQGWLFLRTLSGKPTRTFWIRRWAFLRNGIFGCLVHGSRTGGVEESERIGVLLCSIRPAFQEERRFCFEVKTKNNTIMLQAESQSELTEWIGSFEAAKRKALENPSPDLAAPGQPPAKDPAFAISQPPAPEFTADLSDSFTPNANEEPSDRTNTLPPDRDSLGIRNSGDFTAIRRSTMIDRDNEGPRDPASRIMQRLDLHRKSPSALHPPSPSPIQPLGFSGLLSPGPTSSPLSATLPPNGTESDALQGKNTSSGVSKDVLASTLAPLTLANPPAPTSMSRAAVIISNERGIVPDGAGGIPSGIMANLWGSTNWSLMNRLGIVERSTPVEDTESEVCACHVTNTPSTTKPPVSRHRQTLSLGADGSVPNSSHSVSYEYPCFFPPQLKPQDAQFRLLFPKVPREETLVLVFRATFSPNDYQDFPGRAYVTTRNLYFYSNHFGLVLTSCASFDRISEVTAAPGRDCDFLFLHVLPEKGSETPGRLTVKTFLEPLRLLQRRLNYLITAANSEDPPTLESIFKSLVKMEMEAPQSPLSVDSWEDVSLSTPADNGNVPNGANSKGFQRSIKAGVYIDKDFHLDHKRAGRRTEAPRFKLPSKPVNYVPQGVLHLAAERIFDISPKALFHVLFGDKSDVWQLLQCQRRARNINQGPWTHTQSSHMRRDFNYKIEAPDFFGRARNTEVSDYQIVDVLNEHLCYVVTDKRTPWHLPFKRYFRLVSKIVITHVSKSRCKLAVFTKVEWLWEPYVIRRAIDKQAMNDLEQDALDLIDLVSDQVKRIGHHSQTKRAITMFGYVGRDTEGTQFTGVAPILKSQLRRPLNQRSLFHLLVETSASFLQSAVSSLMMWLWALLRWTWKTSSAHSVILFLLLSSLLVNAFFSYHDTRNWWHERNAGNFMARLGVGPNNVMSKAIYIRDLDAAIANATEIQSHNSSTCFSLFRENHALSSADEPWALSVSSSPGGARSKGTMPRFKRTRQRLGTYRHDLLVALRMVNSIEREVLRSEWERWLRQETHRCHMVGSMLRNAKHDINNDSAADNAAGGARGGRLSGNNNEDIERWYNDYCLSCEREQENLKDQRAVG</sequence>
<dbReference type="Pfam" id="PF16016">
    <property type="entry name" value="VASt"/>
    <property type="match status" value="1"/>
</dbReference>
<feature type="region of interest" description="Disordered" evidence="5">
    <location>
        <begin position="511"/>
        <end position="564"/>
    </location>
</feature>
<dbReference type="InterPro" id="IPR031968">
    <property type="entry name" value="VASt"/>
</dbReference>
<gene>
    <name evidence="8" type="ORF">AJ80_07761</name>
</gene>
<dbReference type="CDD" id="cd13280">
    <property type="entry name" value="PH_SIP3"/>
    <property type="match status" value="1"/>
</dbReference>
<name>A0A2B7XAX9_POLH7</name>
<dbReference type="GO" id="GO:0005737">
    <property type="term" value="C:cytoplasm"/>
    <property type="evidence" value="ECO:0007669"/>
    <property type="project" value="InterPro"/>
</dbReference>
<dbReference type="PROSITE" id="PS50003">
    <property type="entry name" value="PH_DOMAIN"/>
    <property type="match status" value="1"/>
</dbReference>
<protein>
    <recommendedName>
        <fullName evidence="10">Transcription factor SipA3</fullName>
    </recommendedName>
</protein>
<keyword evidence="9" id="KW-1185">Reference proteome</keyword>
<dbReference type="FunFam" id="2.30.29.30:FF:000349">
    <property type="entry name" value="Transcription factor SipA3"/>
    <property type="match status" value="1"/>
</dbReference>
<dbReference type="InterPro" id="IPR004148">
    <property type="entry name" value="BAR_dom"/>
</dbReference>
<dbReference type="InterPro" id="IPR011993">
    <property type="entry name" value="PH-like_dom_sf"/>
</dbReference>
<keyword evidence="3" id="KW-1133">Transmembrane helix</keyword>
<feature type="compositionally biased region" description="Polar residues" evidence="5">
    <location>
        <begin position="445"/>
        <end position="464"/>
    </location>
</feature>
<dbReference type="PROSITE" id="PS51778">
    <property type="entry name" value="VAST"/>
    <property type="match status" value="1"/>
</dbReference>
<comment type="subcellular location">
    <subcellularLocation>
        <location evidence="1">Membrane</location>
    </subcellularLocation>
</comment>
<dbReference type="InterPro" id="IPR027267">
    <property type="entry name" value="AH/BAR_dom_sf"/>
</dbReference>
<dbReference type="InterPro" id="IPR039463">
    <property type="entry name" value="Sip3/Lam1_BAR"/>
</dbReference>
<dbReference type="Pfam" id="PF16746">
    <property type="entry name" value="BAR_3"/>
    <property type="match status" value="1"/>
</dbReference>
<proteinExistence type="predicted"/>
<dbReference type="PANTHER" id="PTHR14248">
    <property type="entry name" value="CYCLIN Y, ISOFORM A"/>
    <property type="match status" value="1"/>
</dbReference>
<evidence type="ECO:0000256" key="3">
    <source>
        <dbReference type="ARBA" id="ARBA00022989"/>
    </source>
</evidence>
<dbReference type="SUPFAM" id="SSF50729">
    <property type="entry name" value="PH domain-like"/>
    <property type="match status" value="1"/>
</dbReference>
<dbReference type="SMART" id="SM00233">
    <property type="entry name" value="PH"/>
    <property type="match status" value="1"/>
</dbReference>